<dbReference type="InterPro" id="IPR001173">
    <property type="entry name" value="Glyco_trans_2-like"/>
</dbReference>
<dbReference type="CDD" id="cd02511">
    <property type="entry name" value="Beta4Glucosyltransferase"/>
    <property type="match status" value="1"/>
</dbReference>
<gene>
    <name evidence="2" type="ORF">FYJ39_12310</name>
</gene>
<evidence type="ECO:0000313" key="3">
    <source>
        <dbReference type="Proteomes" id="UP000429958"/>
    </source>
</evidence>
<dbReference type="Pfam" id="PF13432">
    <property type="entry name" value="TPR_16"/>
    <property type="match status" value="1"/>
</dbReference>
<dbReference type="AlphaFoldDB" id="A0A7X2NLY1"/>
<dbReference type="Gene3D" id="1.25.40.10">
    <property type="entry name" value="Tetratricopeptide repeat domain"/>
    <property type="match status" value="1"/>
</dbReference>
<dbReference type="InterPro" id="IPR029044">
    <property type="entry name" value="Nucleotide-diphossugar_trans"/>
</dbReference>
<evidence type="ECO:0000259" key="1">
    <source>
        <dbReference type="Pfam" id="PF00535"/>
    </source>
</evidence>
<feature type="domain" description="Glycosyltransferase 2-like" evidence="1">
    <location>
        <begin position="1"/>
        <end position="96"/>
    </location>
</feature>
<keyword evidence="2" id="KW-0808">Transferase</keyword>
<comment type="caution">
    <text evidence="2">The sequence shown here is derived from an EMBL/GenBank/DDBJ whole genome shotgun (WGS) entry which is preliminary data.</text>
</comment>
<sequence length="433" mass="48901">MIVKNEEENIERALSWGKGIVTEQIVIDTGSTDRTVELALKAGAQVYHFQWIDDFAAAKNFAISKAGCPWIAMLDADEYFTREDANKLLEYVEKLQDSKYGQILTGLANLDDEGAMIAGGSHVRVFRNRPGLRYKRRVHEYLACEGEKDCDLVDASEELCIYHTGYSGKESAKKQGRNRELILAELKEHPEDGEMLAYLADEYFSEGRFDEAREAYREAIQKMEPVPMDYSVRNAMTFVKFLSMLSKQGVDCEEELIKVYGQAVSRLPKEADFDYVLGRYYAGKGTFGKGEEHLSKAVGLLEKYGNTYKAMMLSAHLPETYELLAACCYNNGNLRGCVNYATVLLRQNPYLMSTLYLMLSAFRQSEQEAEGKPSEDAAEVAVFLGRLYNFNAMKDRLFVLKAAMKAEYGSLVKIIRGMFSEVELACVDMAVHK</sequence>
<dbReference type="Proteomes" id="UP000429958">
    <property type="component" value="Unassembled WGS sequence"/>
</dbReference>
<protein>
    <submittedName>
        <fullName evidence="2">Glycosyltransferase</fullName>
    </submittedName>
</protein>
<accession>A0A7X2NLY1</accession>
<organism evidence="2 3">
    <name type="scientific">Clostridium porci</name>
    <dbReference type="NCBI Taxonomy" id="2605778"/>
    <lineage>
        <taxon>Bacteria</taxon>
        <taxon>Bacillati</taxon>
        <taxon>Bacillota</taxon>
        <taxon>Clostridia</taxon>
        <taxon>Eubacteriales</taxon>
        <taxon>Clostridiaceae</taxon>
        <taxon>Clostridium</taxon>
    </lineage>
</organism>
<dbReference type="GO" id="GO:0016740">
    <property type="term" value="F:transferase activity"/>
    <property type="evidence" value="ECO:0007669"/>
    <property type="project" value="UniProtKB-KW"/>
</dbReference>
<dbReference type="SUPFAM" id="SSF53448">
    <property type="entry name" value="Nucleotide-diphospho-sugar transferases"/>
    <property type="match status" value="1"/>
</dbReference>
<dbReference type="PANTHER" id="PTHR43630">
    <property type="entry name" value="POLY-BETA-1,6-N-ACETYL-D-GLUCOSAMINE SYNTHASE"/>
    <property type="match status" value="1"/>
</dbReference>
<dbReference type="InterPro" id="IPR011990">
    <property type="entry name" value="TPR-like_helical_dom_sf"/>
</dbReference>
<keyword evidence="3" id="KW-1185">Reference proteome</keyword>
<evidence type="ECO:0000313" key="2">
    <source>
        <dbReference type="EMBL" id="MSS37336.1"/>
    </source>
</evidence>
<name>A0A7X2NLY1_9CLOT</name>
<reference evidence="2 3" key="1">
    <citation type="submission" date="2019-08" db="EMBL/GenBank/DDBJ databases">
        <title>In-depth cultivation of the pig gut microbiome towards novel bacterial diversity and tailored functional studies.</title>
        <authorList>
            <person name="Wylensek D."/>
            <person name="Hitch T.C.A."/>
            <person name="Clavel T."/>
        </authorList>
    </citation>
    <scope>NUCLEOTIDE SEQUENCE [LARGE SCALE GENOMIC DNA]</scope>
    <source>
        <strain evidence="2 3">WCA-389-WT-23D1</strain>
    </source>
</reference>
<dbReference type="Pfam" id="PF00535">
    <property type="entry name" value="Glycos_transf_2"/>
    <property type="match status" value="1"/>
</dbReference>
<dbReference type="Gene3D" id="3.90.550.10">
    <property type="entry name" value="Spore Coat Polysaccharide Biosynthesis Protein SpsA, Chain A"/>
    <property type="match status" value="1"/>
</dbReference>
<dbReference type="PANTHER" id="PTHR43630:SF2">
    <property type="entry name" value="GLYCOSYLTRANSFERASE"/>
    <property type="match status" value="1"/>
</dbReference>
<dbReference type="EMBL" id="VUMD01000010">
    <property type="protein sequence ID" value="MSS37336.1"/>
    <property type="molecule type" value="Genomic_DNA"/>
</dbReference>
<dbReference type="SUPFAM" id="SSF48452">
    <property type="entry name" value="TPR-like"/>
    <property type="match status" value="1"/>
</dbReference>
<proteinExistence type="predicted"/>